<sequence length="215" mass="24288">MKKSLPARELPKRQRKPAPKVREMETLLMMLMTQEPHCLYPPPHQDGAHFQAPDSDSPGAGPSYFNLDQQVNTPLLRGLTPRESFTGMLLSSEEPGPLNAESRAPTPSAFADTVVIDRSPQSEYGEPMEDEHRPWQPCQICKQQVYKLMQEKRKMEEVHLSLSPDQVKAVRGLCDSFEKFQEAASDTPTRMGKQELYPGCGVCQPCCLWMAWKVS</sequence>
<dbReference type="RefSeq" id="XP_038846401.1">
    <property type="nucleotide sequence ID" value="XM_038990473.1"/>
</dbReference>
<accession>A0A8U0QL73</accession>
<feature type="region of interest" description="Disordered" evidence="1">
    <location>
        <begin position="88"/>
        <end position="110"/>
    </location>
</feature>
<gene>
    <name evidence="3" type="primary">LOC120045568</name>
</gene>
<dbReference type="AlphaFoldDB" id="A0A8U0QL73"/>
<feature type="region of interest" description="Disordered" evidence="1">
    <location>
        <begin position="1"/>
        <end position="22"/>
    </location>
</feature>
<evidence type="ECO:0000313" key="3">
    <source>
        <dbReference type="RefSeq" id="XP_038846401.1"/>
    </source>
</evidence>
<name>A0A8U0QL73_SALNM</name>
<protein>
    <submittedName>
        <fullName evidence="3">Uncharacterized protein LOC120045568</fullName>
    </submittedName>
</protein>
<dbReference type="Proteomes" id="UP000808372">
    <property type="component" value="Chromosome 4"/>
</dbReference>
<dbReference type="GeneID" id="120045568"/>
<proteinExistence type="predicted"/>
<reference evidence="3" key="1">
    <citation type="submission" date="2025-08" db="UniProtKB">
        <authorList>
            <consortium name="RefSeq"/>
        </authorList>
    </citation>
    <scope>IDENTIFICATION</scope>
    <source>
        <tissue evidence="3">White muscle</tissue>
    </source>
</reference>
<evidence type="ECO:0000256" key="1">
    <source>
        <dbReference type="SAM" id="MobiDB-lite"/>
    </source>
</evidence>
<keyword evidence="2" id="KW-1185">Reference proteome</keyword>
<organism evidence="2 3">
    <name type="scientific">Salvelinus namaycush</name>
    <name type="common">Lake trout</name>
    <name type="synonym">Salmo namaycush</name>
    <dbReference type="NCBI Taxonomy" id="8040"/>
    <lineage>
        <taxon>Eukaryota</taxon>
        <taxon>Metazoa</taxon>
        <taxon>Chordata</taxon>
        <taxon>Craniata</taxon>
        <taxon>Vertebrata</taxon>
        <taxon>Euteleostomi</taxon>
        <taxon>Actinopterygii</taxon>
        <taxon>Neopterygii</taxon>
        <taxon>Teleostei</taxon>
        <taxon>Protacanthopterygii</taxon>
        <taxon>Salmoniformes</taxon>
        <taxon>Salmonidae</taxon>
        <taxon>Salmoninae</taxon>
        <taxon>Salvelinus</taxon>
    </lineage>
</organism>
<evidence type="ECO:0000313" key="2">
    <source>
        <dbReference type="Proteomes" id="UP000808372"/>
    </source>
</evidence>
<feature type="region of interest" description="Disordered" evidence="1">
    <location>
        <begin position="37"/>
        <end position="65"/>
    </location>
</feature>
<dbReference type="KEGG" id="snh:120045568"/>